<dbReference type="Proteomes" id="UP000887013">
    <property type="component" value="Unassembled WGS sequence"/>
</dbReference>
<sequence length="84" mass="9222">MLQELPPKSELENVGSSGTEEYASDSLDNYDVSRGNNISDEKDCVDLSQPGSSTQPQIPTWNLKKVIQKSFSDFTAKSGPNEKL</sequence>
<feature type="region of interest" description="Disordered" evidence="1">
    <location>
        <begin position="1"/>
        <end position="61"/>
    </location>
</feature>
<evidence type="ECO:0000256" key="1">
    <source>
        <dbReference type="SAM" id="MobiDB-lite"/>
    </source>
</evidence>
<keyword evidence="3" id="KW-1185">Reference proteome</keyword>
<reference evidence="2" key="1">
    <citation type="submission" date="2020-08" db="EMBL/GenBank/DDBJ databases">
        <title>Multicomponent nature underlies the extraordinary mechanical properties of spider dragline silk.</title>
        <authorList>
            <person name="Kono N."/>
            <person name="Nakamura H."/>
            <person name="Mori M."/>
            <person name="Yoshida Y."/>
            <person name="Ohtoshi R."/>
            <person name="Malay A.D."/>
            <person name="Moran D.A.P."/>
            <person name="Tomita M."/>
            <person name="Numata K."/>
            <person name="Arakawa K."/>
        </authorList>
    </citation>
    <scope>NUCLEOTIDE SEQUENCE</scope>
</reference>
<evidence type="ECO:0000313" key="2">
    <source>
        <dbReference type="EMBL" id="GFT73479.1"/>
    </source>
</evidence>
<comment type="caution">
    <text evidence="2">The sequence shown here is derived from an EMBL/GenBank/DDBJ whole genome shotgun (WGS) entry which is preliminary data.</text>
</comment>
<dbReference type="EMBL" id="BMAW01070488">
    <property type="protein sequence ID" value="GFT73479.1"/>
    <property type="molecule type" value="Genomic_DNA"/>
</dbReference>
<organism evidence="2 3">
    <name type="scientific">Nephila pilipes</name>
    <name type="common">Giant wood spider</name>
    <name type="synonym">Nephila maculata</name>
    <dbReference type="NCBI Taxonomy" id="299642"/>
    <lineage>
        <taxon>Eukaryota</taxon>
        <taxon>Metazoa</taxon>
        <taxon>Ecdysozoa</taxon>
        <taxon>Arthropoda</taxon>
        <taxon>Chelicerata</taxon>
        <taxon>Arachnida</taxon>
        <taxon>Araneae</taxon>
        <taxon>Araneomorphae</taxon>
        <taxon>Entelegynae</taxon>
        <taxon>Araneoidea</taxon>
        <taxon>Nephilidae</taxon>
        <taxon>Nephila</taxon>
    </lineage>
</organism>
<proteinExistence type="predicted"/>
<evidence type="ECO:0000313" key="3">
    <source>
        <dbReference type="Proteomes" id="UP000887013"/>
    </source>
</evidence>
<accession>A0A8X6PNL1</accession>
<gene>
    <name evidence="2" type="ORF">NPIL_349631</name>
</gene>
<protein>
    <submittedName>
        <fullName evidence="2">Uncharacterized protein</fullName>
    </submittedName>
</protein>
<name>A0A8X6PNL1_NEPPI</name>
<dbReference type="AlphaFoldDB" id="A0A8X6PNL1"/>
<feature type="compositionally biased region" description="Polar residues" evidence="1">
    <location>
        <begin position="49"/>
        <end position="60"/>
    </location>
</feature>